<keyword evidence="7 12" id="KW-0798">TonB box</keyword>
<evidence type="ECO:0000256" key="5">
    <source>
        <dbReference type="ARBA" id="ARBA00022692"/>
    </source>
</evidence>
<dbReference type="InterPro" id="IPR000531">
    <property type="entry name" value="Beta-barrel_TonB"/>
</dbReference>
<evidence type="ECO:0000313" key="15">
    <source>
        <dbReference type="EMBL" id="BBB29703.1"/>
    </source>
</evidence>
<dbReference type="PANTHER" id="PTHR30069:SF29">
    <property type="entry name" value="HEMOGLOBIN AND HEMOGLOBIN-HAPTOGLOBIN-BINDING PROTEIN 1-RELATED"/>
    <property type="match status" value="1"/>
</dbReference>
<dbReference type="InterPro" id="IPR037066">
    <property type="entry name" value="Plug_dom_sf"/>
</dbReference>
<evidence type="ECO:0000256" key="4">
    <source>
        <dbReference type="ARBA" id="ARBA00022452"/>
    </source>
</evidence>
<reference evidence="15 16" key="1">
    <citation type="journal article" date="2008" name="Int. J. Syst. Evol. Microbiol.">
        <title>Neptunomonas japonica sp. nov., an Osedax japonicus symbiont-like bacterium isolated from sediment adjacent to sperm whale carcasses off Kagoshima, Japan.</title>
        <authorList>
            <person name="Miyazaki M."/>
            <person name="Nogi Y."/>
            <person name="Fujiwara Y."/>
            <person name="Kawato M."/>
            <person name="Kubokawa K."/>
            <person name="Horikoshi K."/>
        </authorList>
    </citation>
    <scope>NUCLEOTIDE SEQUENCE [LARGE SCALE GENOMIC DNA]</scope>
    <source>
        <strain evidence="15 16">JAMM 1380</strain>
    </source>
</reference>
<dbReference type="GO" id="GO:0044718">
    <property type="term" value="P:siderophore transmembrane transport"/>
    <property type="evidence" value="ECO:0007669"/>
    <property type="project" value="TreeGrafter"/>
</dbReference>
<evidence type="ECO:0000259" key="14">
    <source>
        <dbReference type="Pfam" id="PF07715"/>
    </source>
</evidence>
<evidence type="ECO:0000256" key="3">
    <source>
        <dbReference type="ARBA" id="ARBA00022448"/>
    </source>
</evidence>
<dbReference type="PANTHER" id="PTHR30069">
    <property type="entry name" value="TONB-DEPENDENT OUTER MEMBRANE RECEPTOR"/>
    <property type="match status" value="1"/>
</dbReference>
<feature type="domain" description="TonB-dependent receptor plug" evidence="14">
    <location>
        <begin position="54"/>
        <end position="163"/>
    </location>
</feature>
<keyword evidence="16" id="KW-1185">Reference proteome</keyword>
<evidence type="ECO:0000259" key="13">
    <source>
        <dbReference type="Pfam" id="PF00593"/>
    </source>
</evidence>
<dbReference type="InterPro" id="IPR036942">
    <property type="entry name" value="Beta-barrel_TonB_sf"/>
</dbReference>
<dbReference type="GO" id="GO:0009279">
    <property type="term" value="C:cell outer membrane"/>
    <property type="evidence" value="ECO:0007669"/>
    <property type="project" value="UniProtKB-SubCell"/>
</dbReference>
<dbReference type="InterPro" id="IPR039426">
    <property type="entry name" value="TonB-dep_rcpt-like"/>
</dbReference>
<keyword evidence="6" id="KW-0732">Signal</keyword>
<dbReference type="SUPFAM" id="SSF56935">
    <property type="entry name" value="Porins"/>
    <property type="match status" value="1"/>
</dbReference>
<evidence type="ECO:0000256" key="1">
    <source>
        <dbReference type="ARBA" id="ARBA00004571"/>
    </source>
</evidence>
<comment type="similarity">
    <text evidence="2">Belongs to the TonB-dependent receptor family. Hemoglobin/haptoglobin binding protein subfamily.</text>
</comment>
<dbReference type="Proteomes" id="UP000595332">
    <property type="component" value="Chromosome"/>
</dbReference>
<evidence type="ECO:0000256" key="9">
    <source>
        <dbReference type="ARBA" id="ARBA00023170"/>
    </source>
</evidence>
<evidence type="ECO:0000256" key="10">
    <source>
        <dbReference type="ARBA" id="ARBA00023237"/>
    </source>
</evidence>
<evidence type="ECO:0000256" key="11">
    <source>
        <dbReference type="PROSITE-ProRule" id="PRU01360"/>
    </source>
</evidence>
<keyword evidence="5 11" id="KW-0812">Transmembrane</keyword>
<dbReference type="RefSeq" id="WP_201350301.1">
    <property type="nucleotide sequence ID" value="NZ_AP014546.1"/>
</dbReference>
<keyword evidence="8 11" id="KW-0472">Membrane</keyword>
<dbReference type="PROSITE" id="PS52016">
    <property type="entry name" value="TONB_DEPENDENT_REC_3"/>
    <property type="match status" value="1"/>
</dbReference>
<gene>
    <name evidence="15" type="ORF">NEJAP_1752</name>
</gene>
<sequence length="687" mass="76573">MLQTQRYHRWGVSFIIGLLTLVRVVEASDVDLELESLMNADVQVTSAMKRSQPISNTASSIYVLSNKDLLNAGVQSIPQALSLVPGMQVRQIDNNQWAITTRFAGGRYSSSLLVLIDGQSVYNPSFAGVYWENIDVPIQDIERIEVIRGQTGTLWGVNASNGVVNIITKNSIDTRTGYVNVTGGAEQEYNLNFRYGDSIGDQGSYRVYSHHLKGNKASQGFFPTNDTAQLNSVGMRADYAFDDDVTLFTKWNLLNSRMGQTTRRVNTATRINNSYNESVERNKIDFLVRVEERLSKNSNHMVQLSANKETGDQAYLDEEFTAVDFEYQINTLVGEHQIDMGGYYRYNDIKLDSAEYIMDFGGSNKLEHYGGFFQAQLNIVPDTFHIVLGNMSAYNDFTGWENQPSLRAIYKFSPKQTLWFNASKAARVPSYLEHNIKLQVSGSKVNDFVNTGNPLIDNYVLATYLRGNPTVEAEKTVSYEVGYRLAQENYSFDLSAYHTSSDNTLTISPTVDPHALNSVMAALLAGNTPLAVSVLQSTPVNFDLASLAALDVTGVDAVLSWDISPKLNTELSYSITKLNYDLPSGHIVAISRNSTLIQAMAKFNIMLPHNQSLNINVKSESGDTYETGDIFTADFGWRWKVKPNVMLSVNAWNLLSSDSYEYLNSNELHTSPTKVEKSVTASLYVGF</sequence>
<evidence type="ECO:0000313" key="16">
    <source>
        <dbReference type="Proteomes" id="UP000595332"/>
    </source>
</evidence>
<dbReference type="Pfam" id="PF00593">
    <property type="entry name" value="TonB_dep_Rec_b-barrel"/>
    <property type="match status" value="1"/>
</dbReference>
<evidence type="ECO:0000256" key="7">
    <source>
        <dbReference type="ARBA" id="ARBA00023077"/>
    </source>
</evidence>
<keyword evidence="10 11" id="KW-0998">Cell outer membrane</keyword>
<evidence type="ECO:0000256" key="2">
    <source>
        <dbReference type="ARBA" id="ARBA00008143"/>
    </source>
</evidence>
<dbReference type="AlphaFoldDB" id="A0A7R6P9G2"/>
<accession>A0A7R6P9G2</accession>
<dbReference type="Pfam" id="PF07715">
    <property type="entry name" value="Plug"/>
    <property type="match status" value="1"/>
</dbReference>
<dbReference type="Gene3D" id="2.170.130.10">
    <property type="entry name" value="TonB-dependent receptor, plug domain"/>
    <property type="match status" value="1"/>
</dbReference>
<dbReference type="Gene3D" id="2.40.170.20">
    <property type="entry name" value="TonB-dependent receptor, beta-barrel domain"/>
    <property type="match status" value="1"/>
</dbReference>
<evidence type="ECO:0000256" key="12">
    <source>
        <dbReference type="RuleBase" id="RU003357"/>
    </source>
</evidence>
<organism evidence="15 16">
    <name type="scientific">Neptunomonas japonica JAMM 1380</name>
    <dbReference type="NCBI Taxonomy" id="1441457"/>
    <lineage>
        <taxon>Bacteria</taxon>
        <taxon>Pseudomonadati</taxon>
        <taxon>Pseudomonadota</taxon>
        <taxon>Gammaproteobacteria</taxon>
        <taxon>Oceanospirillales</taxon>
        <taxon>Oceanospirillaceae</taxon>
        <taxon>Neptunomonas</taxon>
    </lineage>
</organism>
<keyword evidence="4 11" id="KW-1134">Transmembrane beta strand</keyword>
<keyword evidence="9 15" id="KW-0675">Receptor</keyword>
<evidence type="ECO:0000256" key="6">
    <source>
        <dbReference type="ARBA" id="ARBA00022729"/>
    </source>
</evidence>
<protein>
    <submittedName>
        <fullName evidence="15">TonB-dependent receptor</fullName>
    </submittedName>
</protein>
<keyword evidence="3 11" id="KW-0813">Transport</keyword>
<dbReference type="KEGG" id="njp:NEJAP_1752"/>
<feature type="domain" description="TonB-dependent receptor-like beta-barrel" evidence="13">
    <location>
        <begin position="188"/>
        <end position="654"/>
    </location>
</feature>
<dbReference type="GO" id="GO:0015344">
    <property type="term" value="F:siderophore uptake transmembrane transporter activity"/>
    <property type="evidence" value="ECO:0007669"/>
    <property type="project" value="TreeGrafter"/>
</dbReference>
<evidence type="ECO:0000256" key="8">
    <source>
        <dbReference type="ARBA" id="ARBA00023136"/>
    </source>
</evidence>
<comment type="subcellular location">
    <subcellularLocation>
        <location evidence="1 11">Cell outer membrane</location>
        <topology evidence="1 11">Multi-pass membrane protein</topology>
    </subcellularLocation>
</comment>
<proteinExistence type="inferred from homology"/>
<dbReference type="EMBL" id="AP014546">
    <property type="protein sequence ID" value="BBB29703.1"/>
    <property type="molecule type" value="Genomic_DNA"/>
</dbReference>
<dbReference type="InterPro" id="IPR012910">
    <property type="entry name" value="Plug_dom"/>
</dbReference>
<name>A0A7R6P9G2_9GAMM</name>